<dbReference type="InterPro" id="IPR016032">
    <property type="entry name" value="Sig_transdc_resp-reg_C-effctor"/>
</dbReference>
<keyword evidence="1" id="KW-0805">Transcription regulation</keyword>
<dbReference type="InterPro" id="IPR036388">
    <property type="entry name" value="WH-like_DNA-bd_sf"/>
</dbReference>
<sequence>MNHNSGPLGFFESRTSTPFEAMATSTHAPPPSLNELFFQFLFLASTIPSPVPLRHFRRMDRGWTAELAEQLAVPLEATGRSAAPNWHDRCTDADPPAETSNRKGEMTDRPVEFRLWGQVTAYRDGERVHLGTEKEQCLLVALAAKSTPVRRDTLPEWLWDDPPDSAASEIDRYMTRLRGRLVAAGIGDLLESRNRLCRLDVVDAQVDVRRFEALAARARSVADGQAATLLAEALELAEGVPLAGLRSRRIEVYRAALVEQRLAARIRLAGIEIGLGRYHECIPGLVQLFLEHPGNAEVTRLTMSSLHFAGRTQDALDTFATYRKQVVENGGLEVDAELVKLQRMIMDNAESLRRPVASRPAQVVPVTLSPAQEVQRELIVVLRPDDEDLIALRTAISRSFHRDGIDVSIADDRLVCVVPADVPHAEVVTSWLDRVAAEVRFPVRVGVSVENEELATELAGSDYARRVLAAARTKNLVVVVSDELHESVVRRRGVPYELGSYRQVEEHPGGWVRVPGYSVPPRPVQVEERHRGPRSGDVLKGPTVYVQGRARIGEQFNATVINMDARRRRER</sequence>
<evidence type="ECO:0000259" key="4">
    <source>
        <dbReference type="SMART" id="SM01043"/>
    </source>
</evidence>
<organism evidence="5 6">
    <name type="scientific">Saccharothrix yanglingensis</name>
    <dbReference type="NCBI Taxonomy" id="659496"/>
    <lineage>
        <taxon>Bacteria</taxon>
        <taxon>Bacillati</taxon>
        <taxon>Actinomycetota</taxon>
        <taxon>Actinomycetes</taxon>
        <taxon>Pseudonocardiales</taxon>
        <taxon>Pseudonocardiaceae</taxon>
        <taxon>Saccharothrix</taxon>
    </lineage>
</organism>
<dbReference type="Gene3D" id="1.25.40.10">
    <property type="entry name" value="Tetratricopeptide repeat domain"/>
    <property type="match status" value="1"/>
</dbReference>
<dbReference type="InterPro" id="IPR011990">
    <property type="entry name" value="TPR-like_helical_dom_sf"/>
</dbReference>
<proteinExistence type="predicted"/>
<comment type="caution">
    <text evidence="5">The sequence shown here is derived from an EMBL/GenBank/DDBJ whole genome shotgun (WGS) entry which is preliminary data.</text>
</comment>
<keyword evidence="2" id="KW-0804">Transcription</keyword>
<protein>
    <recommendedName>
        <fullName evidence="4">Bacterial transcriptional activator domain-containing protein</fullName>
    </recommendedName>
</protein>
<evidence type="ECO:0000256" key="1">
    <source>
        <dbReference type="ARBA" id="ARBA00023015"/>
    </source>
</evidence>
<dbReference type="Gene3D" id="1.10.10.10">
    <property type="entry name" value="Winged helix-like DNA-binding domain superfamily/Winged helix DNA-binding domain"/>
    <property type="match status" value="1"/>
</dbReference>
<feature type="region of interest" description="Disordered" evidence="3">
    <location>
        <begin position="82"/>
        <end position="105"/>
    </location>
</feature>
<keyword evidence="6" id="KW-1185">Reference proteome</keyword>
<gene>
    <name evidence="5" type="ORF">CKY47_35400</name>
</gene>
<dbReference type="PANTHER" id="PTHR35807">
    <property type="entry name" value="TRANSCRIPTIONAL REGULATOR REDD-RELATED"/>
    <property type="match status" value="1"/>
</dbReference>
<name>A0ABU0XAH0_9PSEU</name>
<dbReference type="PANTHER" id="PTHR35807:SF1">
    <property type="entry name" value="TRANSCRIPTIONAL REGULATOR REDD"/>
    <property type="match status" value="1"/>
</dbReference>
<reference evidence="5 6" key="1">
    <citation type="submission" date="2017-06" db="EMBL/GenBank/DDBJ databases">
        <title>Cultured bacterium strain Saccharothrix yanglingensis Hhs.015.</title>
        <authorList>
            <person name="Xia Y."/>
        </authorList>
    </citation>
    <scope>NUCLEOTIDE SEQUENCE [LARGE SCALE GENOMIC DNA]</scope>
    <source>
        <strain evidence="5 6">Hhs.015</strain>
    </source>
</reference>
<dbReference type="SUPFAM" id="SSF46894">
    <property type="entry name" value="C-terminal effector domain of the bipartite response regulators"/>
    <property type="match status" value="1"/>
</dbReference>
<dbReference type="SUPFAM" id="SSF48452">
    <property type="entry name" value="TPR-like"/>
    <property type="match status" value="1"/>
</dbReference>
<evidence type="ECO:0000256" key="3">
    <source>
        <dbReference type="SAM" id="MobiDB-lite"/>
    </source>
</evidence>
<accession>A0ABU0XAH0</accession>
<evidence type="ECO:0000256" key="2">
    <source>
        <dbReference type="ARBA" id="ARBA00023163"/>
    </source>
</evidence>
<evidence type="ECO:0000313" key="6">
    <source>
        <dbReference type="Proteomes" id="UP001225605"/>
    </source>
</evidence>
<feature type="domain" description="Bacterial transcriptional activator" evidence="4">
    <location>
        <begin position="206"/>
        <end position="346"/>
    </location>
</feature>
<dbReference type="InterPro" id="IPR005158">
    <property type="entry name" value="BTAD"/>
</dbReference>
<evidence type="ECO:0000313" key="5">
    <source>
        <dbReference type="EMBL" id="MDQ2589133.1"/>
    </source>
</evidence>
<dbReference type="SMART" id="SM01043">
    <property type="entry name" value="BTAD"/>
    <property type="match status" value="1"/>
</dbReference>
<dbReference type="EMBL" id="NSDM01000031">
    <property type="protein sequence ID" value="MDQ2589133.1"/>
    <property type="molecule type" value="Genomic_DNA"/>
</dbReference>
<dbReference type="Proteomes" id="UP001225605">
    <property type="component" value="Unassembled WGS sequence"/>
</dbReference>
<dbReference type="Pfam" id="PF03704">
    <property type="entry name" value="BTAD"/>
    <property type="match status" value="1"/>
</dbReference>
<dbReference type="InterPro" id="IPR051677">
    <property type="entry name" value="AfsR-DnrI-RedD_regulator"/>
</dbReference>